<name>A0A8S3DK64_9BILA</name>
<sequence>MLLISPTMLATAPSHSISSRNNNNANATSPTTTLTKNDLISFHHLQQQFDTSSSNS</sequence>
<dbReference type="Proteomes" id="UP000681720">
    <property type="component" value="Unassembled WGS sequence"/>
</dbReference>
<organism evidence="2 3">
    <name type="scientific">Rotaria magnacalcarata</name>
    <dbReference type="NCBI Taxonomy" id="392030"/>
    <lineage>
        <taxon>Eukaryota</taxon>
        <taxon>Metazoa</taxon>
        <taxon>Spiralia</taxon>
        <taxon>Gnathifera</taxon>
        <taxon>Rotifera</taxon>
        <taxon>Eurotatoria</taxon>
        <taxon>Bdelloidea</taxon>
        <taxon>Philodinida</taxon>
        <taxon>Philodinidae</taxon>
        <taxon>Rotaria</taxon>
    </lineage>
</organism>
<gene>
    <name evidence="2" type="ORF">GIL414_LOCUS58100</name>
</gene>
<comment type="caution">
    <text evidence="2">The sequence shown here is derived from an EMBL/GenBank/DDBJ whole genome shotgun (WGS) entry which is preliminary data.</text>
</comment>
<feature type="non-terminal residue" evidence="2">
    <location>
        <position position="1"/>
    </location>
</feature>
<protein>
    <submittedName>
        <fullName evidence="2">Uncharacterized protein</fullName>
    </submittedName>
</protein>
<accession>A0A8S3DK64</accession>
<evidence type="ECO:0000313" key="2">
    <source>
        <dbReference type="EMBL" id="CAF5015329.1"/>
    </source>
</evidence>
<evidence type="ECO:0000313" key="3">
    <source>
        <dbReference type="Proteomes" id="UP000681720"/>
    </source>
</evidence>
<dbReference type="EMBL" id="CAJOBJ010212862">
    <property type="protein sequence ID" value="CAF5015329.1"/>
    <property type="molecule type" value="Genomic_DNA"/>
</dbReference>
<evidence type="ECO:0000256" key="1">
    <source>
        <dbReference type="SAM" id="MobiDB-lite"/>
    </source>
</evidence>
<dbReference type="AlphaFoldDB" id="A0A8S3DK64"/>
<proteinExistence type="predicted"/>
<feature type="region of interest" description="Disordered" evidence="1">
    <location>
        <begin position="1"/>
        <end position="32"/>
    </location>
</feature>
<reference evidence="2" key="1">
    <citation type="submission" date="2021-02" db="EMBL/GenBank/DDBJ databases">
        <authorList>
            <person name="Nowell W R."/>
        </authorList>
    </citation>
    <scope>NUCLEOTIDE SEQUENCE</scope>
</reference>
<feature type="compositionally biased region" description="Low complexity" evidence="1">
    <location>
        <begin position="14"/>
        <end position="32"/>
    </location>
</feature>